<dbReference type="InterPro" id="IPR029787">
    <property type="entry name" value="Nucleotide_cyclase"/>
</dbReference>
<feature type="region of interest" description="Disordered" evidence="17">
    <location>
        <begin position="32"/>
        <end position="72"/>
    </location>
</feature>
<organism evidence="22 23">
    <name type="scientific">Globodera pallida</name>
    <name type="common">Potato cyst nematode worm</name>
    <name type="synonym">Heterodera pallida</name>
    <dbReference type="NCBI Taxonomy" id="36090"/>
    <lineage>
        <taxon>Eukaryota</taxon>
        <taxon>Metazoa</taxon>
        <taxon>Ecdysozoa</taxon>
        <taxon>Nematoda</taxon>
        <taxon>Chromadorea</taxon>
        <taxon>Rhabditida</taxon>
        <taxon>Tylenchina</taxon>
        <taxon>Tylenchomorpha</taxon>
        <taxon>Tylenchoidea</taxon>
        <taxon>Heteroderidae</taxon>
        <taxon>Heteroderinae</taxon>
        <taxon>Globodera</taxon>
    </lineage>
</organism>
<dbReference type="GO" id="GO:0001653">
    <property type="term" value="F:peptide receptor activity"/>
    <property type="evidence" value="ECO:0007669"/>
    <property type="project" value="TreeGrafter"/>
</dbReference>
<dbReference type="SUPFAM" id="SSF53822">
    <property type="entry name" value="Periplasmic binding protein-like I"/>
    <property type="match status" value="1"/>
</dbReference>
<dbReference type="GO" id="GO:0009266">
    <property type="term" value="P:response to temperature stimulus"/>
    <property type="evidence" value="ECO:0007669"/>
    <property type="project" value="UniProtKB-ARBA"/>
</dbReference>
<dbReference type="GO" id="GO:0004383">
    <property type="term" value="F:guanylate cyclase activity"/>
    <property type="evidence" value="ECO:0007669"/>
    <property type="project" value="UniProtKB-EC"/>
</dbReference>
<dbReference type="InterPro" id="IPR011009">
    <property type="entry name" value="Kinase-like_dom_sf"/>
</dbReference>
<name>A0A183C0I2_GLOPA</name>
<reference evidence="22" key="2">
    <citation type="submission" date="2014-05" db="EMBL/GenBank/DDBJ databases">
        <title>The genome and life-stage specific transcriptomes of Globodera pallida elucidate key aspects of plant parasitism by a cyst nematode.</title>
        <authorList>
            <person name="Cotton J.A."/>
            <person name="Lilley C.J."/>
            <person name="Jones L.M."/>
            <person name="Kikuchi T."/>
            <person name="Reid A.J."/>
            <person name="Thorpe P."/>
            <person name="Tsai I.J."/>
            <person name="Beasley H."/>
            <person name="Blok V."/>
            <person name="Cock P.J.A."/>
            <person name="Van den Akker S.E."/>
            <person name="Holroyd N."/>
            <person name="Hunt M."/>
            <person name="Mantelin S."/>
            <person name="Naghra H."/>
            <person name="Pain A."/>
            <person name="Palomares-Rius J.E."/>
            <person name="Zarowiecki M."/>
            <person name="Berriman M."/>
            <person name="Jones J.T."/>
            <person name="Urwin P.E."/>
        </authorList>
    </citation>
    <scope>NUCLEOTIDE SEQUENCE [LARGE SCALE GENOMIC DNA]</scope>
    <source>
        <strain evidence="22">Lindley</strain>
    </source>
</reference>
<evidence type="ECO:0000256" key="9">
    <source>
        <dbReference type="ARBA" id="ARBA00023136"/>
    </source>
</evidence>
<dbReference type="FunFam" id="3.30.70.1230:FF:000035">
    <property type="entry name" value="Guanylate cyclase"/>
    <property type="match status" value="1"/>
</dbReference>
<dbReference type="GO" id="GO:0007168">
    <property type="term" value="P:receptor guanylyl cyclase signaling pathway"/>
    <property type="evidence" value="ECO:0007669"/>
    <property type="project" value="TreeGrafter"/>
</dbReference>
<evidence type="ECO:0000256" key="19">
    <source>
        <dbReference type="SAM" id="SignalP"/>
    </source>
</evidence>
<dbReference type="InterPro" id="IPR000719">
    <property type="entry name" value="Prot_kinase_dom"/>
</dbReference>
<dbReference type="GO" id="GO:0035556">
    <property type="term" value="P:intracellular signal transduction"/>
    <property type="evidence" value="ECO:0007669"/>
    <property type="project" value="InterPro"/>
</dbReference>
<evidence type="ECO:0000256" key="11">
    <source>
        <dbReference type="ARBA" id="ARBA00023180"/>
    </source>
</evidence>
<dbReference type="SMART" id="SM00044">
    <property type="entry name" value="CYCc"/>
    <property type="match status" value="1"/>
</dbReference>
<dbReference type="EC" id="4.6.1.2" evidence="3 15"/>
<dbReference type="PANTHER" id="PTHR11920:SF260">
    <property type="entry name" value="RECEPTOR-TYPE GUANYLATE CYCLASE GCY-23"/>
    <property type="match status" value="1"/>
</dbReference>
<feature type="domain" description="Guanylate cyclase" evidence="21">
    <location>
        <begin position="922"/>
        <end position="1052"/>
    </location>
</feature>
<feature type="transmembrane region" description="Helical" evidence="18">
    <location>
        <begin position="533"/>
        <end position="557"/>
    </location>
</feature>
<dbReference type="InterPro" id="IPR050401">
    <property type="entry name" value="Cyclic_nucleotide_synthase"/>
</dbReference>
<dbReference type="GO" id="GO:0005525">
    <property type="term" value="F:GTP binding"/>
    <property type="evidence" value="ECO:0007669"/>
    <property type="project" value="UniProtKB-KW"/>
</dbReference>
<dbReference type="SUPFAM" id="SSF55073">
    <property type="entry name" value="Nucleotide cyclase"/>
    <property type="match status" value="1"/>
</dbReference>
<evidence type="ECO:0000256" key="13">
    <source>
        <dbReference type="ARBA" id="ARBA00023293"/>
    </source>
</evidence>
<dbReference type="PROSITE" id="PS00452">
    <property type="entry name" value="GUANYLATE_CYCLASE_1"/>
    <property type="match status" value="1"/>
</dbReference>
<dbReference type="Pfam" id="PF07714">
    <property type="entry name" value="PK_Tyr_Ser-Thr"/>
    <property type="match status" value="1"/>
</dbReference>
<keyword evidence="8" id="KW-0342">GTP-binding</keyword>
<dbReference type="GO" id="GO:0009581">
    <property type="term" value="P:detection of external stimulus"/>
    <property type="evidence" value="ECO:0007669"/>
    <property type="project" value="UniProtKB-ARBA"/>
</dbReference>
<keyword evidence="4 18" id="KW-0812">Transmembrane</keyword>
<keyword evidence="10" id="KW-0675">Receptor</keyword>
<reference evidence="23" key="3">
    <citation type="submission" date="2016-06" db="UniProtKB">
        <authorList>
            <consortium name="WormBaseParasite"/>
        </authorList>
    </citation>
    <scope>IDENTIFICATION</scope>
</reference>
<dbReference type="Pfam" id="PF01094">
    <property type="entry name" value="ANF_receptor"/>
    <property type="match status" value="1"/>
</dbReference>
<dbReference type="Gene3D" id="1.10.510.10">
    <property type="entry name" value="Transferase(Phosphotransferase) domain 1"/>
    <property type="match status" value="1"/>
</dbReference>
<keyword evidence="22" id="KW-1185">Reference proteome</keyword>
<comment type="subcellular location">
    <subcellularLocation>
        <location evidence="2">Membrane</location>
        <topology evidence="2">Single-pass type I membrane protein</topology>
    </subcellularLocation>
</comment>
<evidence type="ECO:0000259" key="20">
    <source>
        <dbReference type="PROSITE" id="PS50011"/>
    </source>
</evidence>
<evidence type="ECO:0000256" key="7">
    <source>
        <dbReference type="ARBA" id="ARBA00022989"/>
    </source>
</evidence>
<proteinExistence type="inferred from homology"/>
<evidence type="ECO:0000256" key="1">
    <source>
        <dbReference type="ARBA" id="ARBA00001436"/>
    </source>
</evidence>
<reference evidence="22" key="1">
    <citation type="submission" date="2013-12" db="EMBL/GenBank/DDBJ databases">
        <authorList>
            <person name="Aslett M."/>
        </authorList>
    </citation>
    <scope>NUCLEOTIDE SEQUENCE [LARGE SCALE GENOMIC DNA]</scope>
    <source>
        <strain evidence="22">Lindley</strain>
    </source>
</reference>
<keyword evidence="12 14" id="KW-0456">Lyase</keyword>
<dbReference type="AlphaFoldDB" id="A0A183C0I2"/>
<evidence type="ECO:0000256" key="14">
    <source>
        <dbReference type="RuleBase" id="RU000405"/>
    </source>
</evidence>
<feature type="signal peptide" evidence="19">
    <location>
        <begin position="1"/>
        <end position="31"/>
    </location>
</feature>
<dbReference type="PROSITE" id="PS50011">
    <property type="entry name" value="PROTEIN_KINASE_DOM"/>
    <property type="match status" value="1"/>
</dbReference>
<evidence type="ECO:0000256" key="8">
    <source>
        <dbReference type="ARBA" id="ARBA00023134"/>
    </source>
</evidence>
<comment type="catalytic activity">
    <reaction evidence="1 15">
        <text>GTP = 3',5'-cyclic GMP + diphosphate</text>
        <dbReference type="Rhea" id="RHEA:13665"/>
        <dbReference type="ChEBI" id="CHEBI:33019"/>
        <dbReference type="ChEBI" id="CHEBI:37565"/>
        <dbReference type="ChEBI" id="CHEBI:57746"/>
        <dbReference type="EC" id="4.6.1.2"/>
    </reaction>
</comment>
<dbReference type="Gene3D" id="3.30.70.1230">
    <property type="entry name" value="Nucleotide cyclase"/>
    <property type="match status" value="1"/>
</dbReference>
<evidence type="ECO:0000256" key="5">
    <source>
        <dbReference type="ARBA" id="ARBA00022741"/>
    </source>
</evidence>
<sequence length="1142" mass="128736">MLYLVHPFRLTLYPALLSLLLLFFFLRHVSPQQNDSSTSSATSNSSRSLNAAVNHHPTNGPKGRFSGNDTSETTTARSLELMNNSKLSGFKVRIGHIGAVNVMPKAEQILEICRKELWKEGVLSEDFDVEIISQMGCGESFEGVAVGADMFHQQNVRAFIGPYCNAEMDAVSKMAAFWNVPIIGYMAANNIFSDKNIYKTLARVSLRTTNSLALAVYFLLRHYNWNRVAIVTNTGPMAFERTQAFEEVFHSRHINIVKKVLFEENADAKTILASGYLEDLKNSARVIIGVFSSTREMTKEFMQAVSSANLKTHEFVFILPWLQAEAKDSSPWIGADGQMIQNVRDYFTGSIIIDDVNGFDNTILAPFKERIESNGLLVDNLNLQNIYGYIHLYDALKLYSLAARMALNETGGNPNVTIDGRFLWNKMRRMQFPGATLLIQKVDANQSLQVVMDDLAERAAVYAAFYVAPNRDDVMKMVEMAPLPSPNCDGIINKSGCFELKLADLLTGFWPSADGRLPPDEPVCGFRNERCDYTLMIIIGILALVALLGAAAGFIFFRILENRALSRTSWRIFRDDMRIVSIEEMKSMLSIGSSKTKMSNMARFAKHHAVIGTNTHASFHLYPQRRPISFSRIDLQLLTLMKQLVHDNLNPFMGIAFNEKDELLVLWKFCSRGTIQDIIYNENVTLDSKFHAAFGLEYLHMCPIGYHGSLTPWACLIDRNWMVKLTDYAIANCMDVLYCAPELLKNRDQNRRRGMEQVWLKQSAARRQAGDIYAFGIVMYEILFRALPFPEGADLAELSEYVRDGSKTYKPAIQDRSQVHPDITALLQDCWSNNPEIRPSIRRVRLNTENYLKVKGSLVDQMMRMMEQYANNLEKLVQERTGLLEDANKRADKLLNQLLPSYVANELKLGRSVAPKTFKTASVMFSDIVGFTTLCSSSTPLEVVTMLNTVYTGFDDLINKHEAYKVETIGDAYMVVSGIPQEIGVRHLMHLSDIALEFMAYLKHYEIPHRKPQKIKIRIGLHTGPVAAGVVGLSTPRYCLFGDTVNMASRMESTGVPEKIQCSEQYMEGLHKHYPEFRMVPRGKMDIKGKGECCTHWLEGKVGQEDELPYAPSPELLSKVQAISAGGWLLERHTNVGIGVCR</sequence>
<evidence type="ECO:0000256" key="10">
    <source>
        <dbReference type="ARBA" id="ARBA00023170"/>
    </source>
</evidence>
<dbReference type="InterPro" id="IPR001245">
    <property type="entry name" value="Ser-Thr/Tyr_kinase_cat_dom"/>
</dbReference>
<dbReference type="Pfam" id="PF00211">
    <property type="entry name" value="Guanylate_cyc"/>
    <property type="match status" value="1"/>
</dbReference>
<dbReference type="SUPFAM" id="SSF56112">
    <property type="entry name" value="Protein kinase-like (PK-like)"/>
    <property type="match status" value="1"/>
</dbReference>
<feature type="compositionally biased region" description="Low complexity" evidence="17">
    <location>
        <begin position="36"/>
        <end position="52"/>
    </location>
</feature>
<protein>
    <recommendedName>
        <fullName evidence="3 15">Guanylate cyclase</fullName>
        <ecNumber evidence="3 15">4.6.1.2</ecNumber>
    </recommendedName>
</protein>
<dbReference type="CDD" id="cd07302">
    <property type="entry name" value="CHD"/>
    <property type="match status" value="1"/>
</dbReference>
<dbReference type="Gene3D" id="3.40.50.2300">
    <property type="match status" value="1"/>
</dbReference>
<evidence type="ECO:0000256" key="2">
    <source>
        <dbReference type="ARBA" id="ARBA00004479"/>
    </source>
</evidence>
<feature type="domain" description="Protein kinase" evidence="20">
    <location>
        <begin position="542"/>
        <end position="852"/>
    </location>
</feature>
<keyword evidence="9 18" id="KW-0472">Membrane</keyword>
<dbReference type="GO" id="GO:0009582">
    <property type="term" value="P:detection of abiotic stimulus"/>
    <property type="evidence" value="ECO:0007669"/>
    <property type="project" value="UniProtKB-ARBA"/>
</dbReference>
<evidence type="ECO:0000256" key="6">
    <source>
        <dbReference type="ARBA" id="ARBA00022842"/>
    </source>
</evidence>
<evidence type="ECO:0000313" key="22">
    <source>
        <dbReference type="Proteomes" id="UP000050741"/>
    </source>
</evidence>
<evidence type="ECO:0000256" key="16">
    <source>
        <dbReference type="SAM" id="Coils"/>
    </source>
</evidence>
<feature type="chain" id="PRO_5008146890" description="Guanylate cyclase" evidence="19">
    <location>
        <begin position="32"/>
        <end position="1142"/>
    </location>
</feature>
<dbReference type="GO" id="GO:0043005">
    <property type="term" value="C:neuron projection"/>
    <property type="evidence" value="ECO:0007669"/>
    <property type="project" value="UniProtKB-ARBA"/>
</dbReference>
<evidence type="ECO:0000256" key="3">
    <source>
        <dbReference type="ARBA" id="ARBA00012202"/>
    </source>
</evidence>
<evidence type="ECO:0000256" key="18">
    <source>
        <dbReference type="SAM" id="Phobius"/>
    </source>
</evidence>
<dbReference type="GO" id="GO:0042330">
    <property type="term" value="P:taxis"/>
    <property type="evidence" value="ECO:0007669"/>
    <property type="project" value="UniProtKB-ARBA"/>
</dbReference>
<dbReference type="Proteomes" id="UP000050741">
    <property type="component" value="Unassembled WGS sequence"/>
</dbReference>
<dbReference type="GO" id="GO:0004016">
    <property type="term" value="F:adenylate cyclase activity"/>
    <property type="evidence" value="ECO:0007669"/>
    <property type="project" value="TreeGrafter"/>
</dbReference>
<keyword evidence="7 18" id="KW-1133">Transmembrane helix</keyword>
<evidence type="ECO:0000313" key="23">
    <source>
        <dbReference type="WBParaSite" id="GPLIN_000637500"/>
    </source>
</evidence>
<dbReference type="InterPro" id="IPR028082">
    <property type="entry name" value="Peripla_BP_I"/>
</dbReference>
<keyword evidence="13 15" id="KW-0141">cGMP biosynthesis</keyword>
<dbReference type="PROSITE" id="PS50125">
    <property type="entry name" value="GUANYLATE_CYCLASE_2"/>
    <property type="match status" value="1"/>
</dbReference>
<accession>A0A183C0I2</accession>
<dbReference type="PANTHER" id="PTHR11920">
    <property type="entry name" value="GUANYLYL CYCLASE"/>
    <property type="match status" value="1"/>
</dbReference>
<evidence type="ECO:0000256" key="4">
    <source>
        <dbReference type="ARBA" id="ARBA00022692"/>
    </source>
</evidence>
<evidence type="ECO:0000259" key="21">
    <source>
        <dbReference type="PROSITE" id="PS50125"/>
    </source>
</evidence>
<dbReference type="GO" id="GO:0005524">
    <property type="term" value="F:ATP binding"/>
    <property type="evidence" value="ECO:0007669"/>
    <property type="project" value="InterPro"/>
</dbReference>
<dbReference type="GO" id="GO:0005886">
    <property type="term" value="C:plasma membrane"/>
    <property type="evidence" value="ECO:0007669"/>
    <property type="project" value="TreeGrafter"/>
</dbReference>
<keyword evidence="16" id="KW-0175">Coiled coil</keyword>
<dbReference type="InterPro" id="IPR001828">
    <property type="entry name" value="ANF_lig-bd_rcpt"/>
</dbReference>
<keyword evidence="19" id="KW-0732">Signal</keyword>
<keyword evidence="6" id="KW-0460">Magnesium</keyword>
<evidence type="ECO:0000256" key="15">
    <source>
        <dbReference type="RuleBase" id="RU003431"/>
    </source>
</evidence>
<evidence type="ECO:0000256" key="12">
    <source>
        <dbReference type="ARBA" id="ARBA00023239"/>
    </source>
</evidence>
<evidence type="ECO:0000256" key="17">
    <source>
        <dbReference type="SAM" id="MobiDB-lite"/>
    </source>
</evidence>
<comment type="similarity">
    <text evidence="14">Belongs to the adenylyl cyclase class-4/guanylyl cyclase family.</text>
</comment>
<keyword evidence="11" id="KW-0325">Glycoprotein</keyword>
<dbReference type="GO" id="GO:0004672">
    <property type="term" value="F:protein kinase activity"/>
    <property type="evidence" value="ECO:0007669"/>
    <property type="project" value="InterPro"/>
</dbReference>
<dbReference type="CDD" id="cd06352">
    <property type="entry name" value="PBP1_NPR_GC-like"/>
    <property type="match status" value="1"/>
</dbReference>
<keyword evidence="5" id="KW-0547">Nucleotide-binding</keyword>
<dbReference type="InterPro" id="IPR001054">
    <property type="entry name" value="A/G_cyclase"/>
</dbReference>
<dbReference type="InterPro" id="IPR018297">
    <property type="entry name" value="A/G_cyclase_CS"/>
</dbReference>
<feature type="coiled-coil region" evidence="16">
    <location>
        <begin position="859"/>
        <end position="890"/>
    </location>
</feature>
<dbReference type="WBParaSite" id="GPLIN_000637500">
    <property type="protein sequence ID" value="GPLIN_000637500"/>
    <property type="gene ID" value="GPLIN_000637500"/>
</dbReference>